<evidence type="ECO:0000256" key="1">
    <source>
        <dbReference type="ARBA" id="ARBA00023015"/>
    </source>
</evidence>
<evidence type="ECO:0000313" key="4">
    <source>
        <dbReference type="EMBL" id="MBW8189980.1"/>
    </source>
</evidence>
<dbReference type="InterPro" id="IPR007448">
    <property type="entry name" value="Sigma70_reg_Rsd_AlgQ"/>
</dbReference>
<sequence length="154" mass="17055">MLTRLEKAQAAWGGANKAIDNWLADRETVLVQYCKLAGLKPFEHEQELPDAKTLKEFCSDLLDYTSAGHFEMYDKLVDEQNPEAKQLAAKVYPGINASTDIVLNFNDRYGEVPVDDELGSLDDDLSQLGEALSQRFELEDSLIGNLASTSPQSA</sequence>
<evidence type="ECO:0000256" key="3">
    <source>
        <dbReference type="RuleBase" id="RU004409"/>
    </source>
</evidence>
<comment type="caution">
    <text evidence="4">The sequence shown here is derived from an EMBL/GenBank/DDBJ whole genome shotgun (WGS) entry which is preliminary data.</text>
</comment>
<keyword evidence="1 3" id="KW-0805">Transcription regulation</keyword>
<gene>
    <name evidence="4" type="primary">rsd</name>
    <name evidence="4" type="ORF">K0504_02950</name>
</gene>
<name>A0ABS7ECM6_9GAMM</name>
<keyword evidence="2 3" id="KW-0804">Transcription</keyword>
<evidence type="ECO:0000256" key="2">
    <source>
        <dbReference type="ARBA" id="ARBA00023163"/>
    </source>
</evidence>
<protein>
    <submittedName>
        <fullName evidence="4">Sigma D regulator</fullName>
    </submittedName>
</protein>
<keyword evidence="5" id="KW-1185">Reference proteome</keyword>
<proteinExistence type="inferred from homology"/>
<reference evidence="4" key="1">
    <citation type="submission" date="2021-07" db="EMBL/GenBank/DDBJ databases">
        <title>Neiella marina sp. nov., isolated from the intestinal content of sea cucumber Apostichopus japonicus.</title>
        <authorList>
            <person name="Bai X."/>
        </authorList>
    </citation>
    <scope>NUCLEOTIDE SEQUENCE</scope>
    <source>
        <strain evidence="4">126</strain>
    </source>
</reference>
<dbReference type="Gene3D" id="1.20.120.1370">
    <property type="entry name" value="Regulator of RNA polymerase sigma(70) subunit, domain 4"/>
    <property type="match status" value="1"/>
</dbReference>
<dbReference type="NCBIfam" id="NF008723">
    <property type="entry name" value="PRK11718.1"/>
    <property type="match status" value="1"/>
</dbReference>
<organism evidence="4 5">
    <name type="scientific">Neiella holothuriorum</name>
    <dbReference type="NCBI Taxonomy" id="2870530"/>
    <lineage>
        <taxon>Bacteria</taxon>
        <taxon>Pseudomonadati</taxon>
        <taxon>Pseudomonadota</taxon>
        <taxon>Gammaproteobacteria</taxon>
        <taxon>Alteromonadales</taxon>
        <taxon>Echinimonadaceae</taxon>
        <taxon>Neiella</taxon>
    </lineage>
</organism>
<comment type="similarity">
    <text evidence="3">Belongs to the Rsd/AlgQ family.</text>
</comment>
<accession>A0ABS7ECM6</accession>
<dbReference type="Pfam" id="PF04353">
    <property type="entry name" value="Rsd_AlgQ"/>
    <property type="match status" value="1"/>
</dbReference>
<dbReference type="Proteomes" id="UP001166251">
    <property type="component" value="Unassembled WGS sequence"/>
</dbReference>
<evidence type="ECO:0000313" key="5">
    <source>
        <dbReference type="Proteomes" id="UP001166251"/>
    </source>
</evidence>
<dbReference type="RefSeq" id="WP_220102658.1">
    <property type="nucleotide sequence ID" value="NZ_JAHZSS010000002.1"/>
</dbReference>
<dbReference type="PIRSF" id="PIRSF016548">
    <property type="entry name" value="Rsd_AlgQ"/>
    <property type="match status" value="1"/>
</dbReference>
<dbReference type="EMBL" id="JAHZSS010000002">
    <property type="protein sequence ID" value="MBW8189980.1"/>
    <property type="molecule type" value="Genomic_DNA"/>
</dbReference>
<dbReference type="InterPro" id="IPR038309">
    <property type="entry name" value="Rsd/AlgQ_sf"/>
</dbReference>